<evidence type="ECO:0000313" key="1">
    <source>
        <dbReference type="EMBL" id="GAA2615682.1"/>
    </source>
</evidence>
<evidence type="ECO:0000313" key="2">
    <source>
        <dbReference type="Proteomes" id="UP001501509"/>
    </source>
</evidence>
<sequence>MLSYQEMLTLWGENGLLYLPQDRVEHLQFDLRALSPEAAIPAEVAPVFTAYVEGDFELFNVLDIQAGSEPARALIVIGAVPDEKMYYCLDGDNGKVVLLDLGPTVGLETVNSSLAAFVEFLYRLDLFIRADQGKATRTIPAAQLRAELTTLDLEAFTDPESWWNVAFAQLEGRA</sequence>
<organism evidence="1 2">
    <name type="scientific">Actinomadura fulvescens</name>
    <dbReference type="NCBI Taxonomy" id="46160"/>
    <lineage>
        <taxon>Bacteria</taxon>
        <taxon>Bacillati</taxon>
        <taxon>Actinomycetota</taxon>
        <taxon>Actinomycetes</taxon>
        <taxon>Streptosporangiales</taxon>
        <taxon>Thermomonosporaceae</taxon>
        <taxon>Actinomadura</taxon>
    </lineage>
</organism>
<reference evidence="1 2" key="1">
    <citation type="journal article" date="2019" name="Int. J. Syst. Evol. Microbiol.">
        <title>The Global Catalogue of Microorganisms (GCM) 10K type strain sequencing project: providing services to taxonomists for standard genome sequencing and annotation.</title>
        <authorList>
            <consortium name="The Broad Institute Genomics Platform"/>
            <consortium name="The Broad Institute Genome Sequencing Center for Infectious Disease"/>
            <person name="Wu L."/>
            <person name="Ma J."/>
        </authorList>
    </citation>
    <scope>NUCLEOTIDE SEQUENCE [LARGE SCALE GENOMIC DNA]</scope>
    <source>
        <strain evidence="1 2">JCM 6833</strain>
    </source>
</reference>
<dbReference type="Pfam" id="PF14435">
    <property type="entry name" value="SUKH-4"/>
    <property type="match status" value="1"/>
</dbReference>
<accession>A0ABN3Q738</accession>
<dbReference type="RefSeq" id="WP_344545662.1">
    <property type="nucleotide sequence ID" value="NZ_BAAATD010000008.1"/>
</dbReference>
<dbReference type="EMBL" id="BAAATD010000008">
    <property type="protein sequence ID" value="GAA2615682.1"/>
    <property type="molecule type" value="Genomic_DNA"/>
</dbReference>
<protein>
    <recommendedName>
        <fullName evidence="3">SUKH-4 immunity protein of toxin-antitoxin system</fullName>
    </recommendedName>
</protein>
<proteinExistence type="predicted"/>
<comment type="caution">
    <text evidence="1">The sequence shown here is derived from an EMBL/GenBank/DDBJ whole genome shotgun (WGS) entry which is preliminary data.</text>
</comment>
<dbReference type="Proteomes" id="UP001501509">
    <property type="component" value="Unassembled WGS sequence"/>
</dbReference>
<keyword evidence="2" id="KW-1185">Reference proteome</keyword>
<dbReference type="InterPro" id="IPR025851">
    <property type="entry name" value="SUKH-4"/>
</dbReference>
<name>A0ABN3Q738_9ACTN</name>
<gene>
    <name evidence="1" type="ORF">GCM10010411_58390</name>
</gene>
<evidence type="ECO:0008006" key="3">
    <source>
        <dbReference type="Google" id="ProtNLM"/>
    </source>
</evidence>